<dbReference type="InterPro" id="IPR016181">
    <property type="entry name" value="Acyl_CoA_acyltransferase"/>
</dbReference>
<feature type="domain" description="N-acetyltransferase" evidence="1">
    <location>
        <begin position="11"/>
        <end position="155"/>
    </location>
</feature>
<sequence length="155" mass="17224">MRNTLTKGVTTNIRDYGRRDRDHCLALMLGNTPDFFAPCEVGDFEEFLDDLSHSYYVVEVAEAVVACGGWSVSSDGSASLCWGMVERSCHRKGIGSYLLRERLRLIREDDTASSVALMTSQHSRPFFERYGFAVVGVEEGGFAPGLDAVTMRLEI</sequence>
<organism evidence="2 3">
    <name type="scientific">Mycolicibacterium komossense</name>
    <dbReference type="NCBI Taxonomy" id="1779"/>
    <lineage>
        <taxon>Bacteria</taxon>
        <taxon>Bacillati</taxon>
        <taxon>Actinomycetota</taxon>
        <taxon>Actinomycetes</taxon>
        <taxon>Mycobacteriales</taxon>
        <taxon>Mycobacteriaceae</taxon>
        <taxon>Mycolicibacterium</taxon>
    </lineage>
</organism>
<dbReference type="PROSITE" id="PS51186">
    <property type="entry name" value="GNAT"/>
    <property type="match status" value="1"/>
</dbReference>
<proteinExistence type="predicted"/>
<comment type="caution">
    <text evidence="2">The sequence shown here is derived from an EMBL/GenBank/DDBJ whole genome shotgun (WGS) entry which is preliminary data.</text>
</comment>
<accession>A0ABT3CBX0</accession>
<dbReference type="InterPro" id="IPR000182">
    <property type="entry name" value="GNAT_dom"/>
</dbReference>
<dbReference type="Proteomes" id="UP001526201">
    <property type="component" value="Unassembled WGS sequence"/>
</dbReference>
<protein>
    <submittedName>
        <fullName evidence="2">GNAT family N-acetyltransferase</fullName>
    </submittedName>
</protein>
<reference evidence="2 3" key="1">
    <citation type="journal article" date="2022" name="BMC Genomics">
        <title>Comparative genome analysis of mycobacteria focusing on tRNA and non-coding RNA.</title>
        <authorList>
            <person name="Behra P.R.K."/>
            <person name="Pettersson B.M.F."/>
            <person name="Ramesh M."/>
            <person name="Das S."/>
            <person name="Dasgupta S."/>
            <person name="Kirsebom L.A."/>
        </authorList>
    </citation>
    <scope>NUCLEOTIDE SEQUENCE [LARGE SCALE GENOMIC DNA]</scope>
    <source>
        <strain evidence="2 3">DSM 44078</strain>
    </source>
</reference>
<dbReference type="RefSeq" id="WP_264067797.1">
    <property type="nucleotide sequence ID" value="NZ_JACKTY010000028.1"/>
</dbReference>
<dbReference type="Pfam" id="PF13673">
    <property type="entry name" value="Acetyltransf_10"/>
    <property type="match status" value="1"/>
</dbReference>
<keyword evidence="3" id="KW-1185">Reference proteome</keyword>
<dbReference type="Gene3D" id="3.40.630.30">
    <property type="match status" value="1"/>
</dbReference>
<evidence type="ECO:0000259" key="1">
    <source>
        <dbReference type="PROSITE" id="PS51186"/>
    </source>
</evidence>
<gene>
    <name evidence="2" type="ORF">H7J73_12850</name>
</gene>
<dbReference type="EMBL" id="JACKTY010000028">
    <property type="protein sequence ID" value="MCV7226917.1"/>
    <property type="molecule type" value="Genomic_DNA"/>
</dbReference>
<evidence type="ECO:0000313" key="2">
    <source>
        <dbReference type="EMBL" id="MCV7226917.1"/>
    </source>
</evidence>
<evidence type="ECO:0000313" key="3">
    <source>
        <dbReference type="Proteomes" id="UP001526201"/>
    </source>
</evidence>
<dbReference type="SUPFAM" id="SSF55729">
    <property type="entry name" value="Acyl-CoA N-acyltransferases (Nat)"/>
    <property type="match status" value="1"/>
</dbReference>
<name>A0ABT3CBX0_9MYCO</name>